<dbReference type="AlphaFoldDB" id="A0A225WZX8"/>
<dbReference type="EMBL" id="NBNE01000124">
    <property type="protein sequence ID" value="OWZ22587.1"/>
    <property type="molecule type" value="Genomic_DNA"/>
</dbReference>
<protein>
    <recommendedName>
        <fullName evidence="3">Ndc10 domain-containing protein</fullName>
    </recommendedName>
</protein>
<evidence type="ECO:0008006" key="3">
    <source>
        <dbReference type="Google" id="ProtNLM"/>
    </source>
</evidence>
<name>A0A225WZX8_9STRA</name>
<dbReference type="Proteomes" id="UP000198211">
    <property type="component" value="Unassembled WGS sequence"/>
</dbReference>
<accession>A0A225WZX8</accession>
<evidence type="ECO:0000313" key="2">
    <source>
        <dbReference type="Proteomes" id="UP000198211"/>
    </source>
</evidence>
<proteinExistence type="predicted"/>
<reference evidence="2" key="1">
    <citation type="submission" date="2017-03" db="EMBL/GenBank/DDBJ databases">
        <title>Phytopthora megakarya and P. palmivora, two closely related causual agents of cacao black pod achieved similar genome size and gene model numbers by different mechanisms.</title>
        <authorList>
            <person name="Ali S."/>
            <person name="Shao J."/>
            <person name="Larry D.J."/>
            <person name="Kronmiller B."/>
            <person name="Shen D."/>
            <person name="Strem M.D."/>
            <person name="Melnick R.L."/>
            <person name="Guiltinan M.J."/>
            <person name="Tyler B.M."/>
            <person name="Meinhardt L.W."/>
            <person name="Bailey B.A."/>
        </authorList>
    </citation>
    <scope>NUCLEOTIDE SEQUENCE [LARGE SCALE GENOMIC DNA]</scope>
    <source>
        <strain evidence="2">zdho120</strain>
    </source>
</reference>
<keyword evidence="2" id="KW-1185">Reference proteome</keyword>
<dbReference type="OrthoDB" id="112326at2759"/>
<organism evidence="1 2">
    <name type="scientific">Phytophthora megakarya</name>
    <dbReference type="NCBI Taxonomy" id="4795"/>
    <lineage>
        <taxon>Eukaryota</taxon>
        <taxon>Sar</taxon>
        <taxon>Stramenopiles</taxon>
        <taxon>Oomycota</taxon>
        <taxon>Peronosporomycetes</taxon>
        <taxon>Peronosporales</taxon>
        <taxon>Peronosporaceae</taxon>
        <taxon>Phytophthora</taxon>
    </lineage>
</organism>
<sequence>MNLLRERYPHHLSDSKRIAKFSDKMGSAIDELNLLAGVQTGEAPGCTLSDLRVLVQETAIKGVGSGYKSLHDATVLTLMWRTFGRSIDTFFARKNQLSMATCGELFLHLARIKNSVVQGISIYKAASHWEQCMLHGLGMMFVGASEPSSHVFPLVSHASVSDFPGEKSYSQDEAILYWEKLQQKDEIRCEPPPAKRVRGKPNMSKYINDAINTVSEPSTPLPPPLTTGLSSHSLRRGSAAYANASPQLAIQWISTRGAWLLDSITKAFAYVGTTTREDQSVGKILAGYENPHLPCGTPTIATLAELVSDLEYAQLLTLRGLLFKNVSGFTDVALNLDSMVLDAALAFMLIHLGDVAASVHQEQASTGFTSHYLYGFHESLDATNAALGSRLTLDPCIDWGHQLRTFWETENYAPLERRSNGNTTILAAVIMQMLSSMGTMQRTLQKLVAIQEAKPVAGATPSPCCSEHHAVQQTTDVVAEAHSLAGCLYYWFTLGLWNTAKQRKQRLSPLTSRQPSTS</sequence>
<gene>
    <name evidence="1" type="ORF">PHMEG_0002664</name>
</gene>
<comment type="caution">
    <text evidence="1">The sequence shown here is derived from an EMBL/GenBank/DDBJ whole genome shotgun (WGS) entry which is preliminary data.</text>
</comment>
<dbReference type="STRING" id="4795.A0A225WZX8"/>
<evidence type="ECO:0000313" key="1">
    <source>
        <dbReference type="EMBL" id="OWZ22587.1"/>
    </source>
</evidence>